<protein>
    <submittedName>
        <fullName evidence="1">Uncharacterized protein</fullName>
    </submittedName>
</protein>
<proteinExistence type="predicted"/>
<keyword evidence="2" id="KW-1185">Reference proteome</keyword>
<dbReference type="AlphaFoldDB" id="A0AA39W5U8"/>
<dbReference type="Proteomes" id="UP001168877">
    <property type="component" value="Unassembled WGS sequence"/>
</dbReference>
<sequence>MVVVHGDYGRNLTGEAGSVMDPMFMEASLFVAFDPLEAIPVIDSLVQTVSHTVELSLQSPLIPYADHRVRKDCYGSSQVPS</sequence>
<dbReference type="EMBL" id="JAUESC010000002">
    <property type="protein sequence ID" value="KAK0604752.1"/>
    <property type="molecule type" value="Genomic_DNA"/>
</dbReference>
<accession>A0AA39W5U8</accession>
<evidence type="ECO:0000313" key="2">
    <source>
        <dbReference type="Proteomes" id="UP001168877"/>
    </source>
</evidence>
<evidence type="ECO:0000313" key="1">
    <source>
        <dbReference type="EMBL" id="KAK0604752.1"/>
    </source>
</evidence>
<gene>
    <name evidence="1" type="ORF">LWI29_019094</name>
</gene>
<organism evidence="1 2">
    <name type="scientific">Acer saccharum</name>
    <name type="common">Sugar maple</name>
    <dbReference type="NCBI Taxonomy" id="4024"/>
    <lineage>
        <taxon>Eukaryota</taxon>
        <taxon>Viridiplantae</taxon>
        <taxon>Streptophyta</taxon>
        <taxon>Embryophyta</taxon>
        <taxon>Tracheophyta</taxon>
        <taxon>Spermatophyta</taxon>
        <taxon>Magnoliopsida</taxon>
        <taxon>eudicotyledons</taxon>
        <taxon>Gunneridae</taxon>
        <taxon>Pentapetalae</taxon>
        <taxon>rosids</taxon>
        <taxon>malvids</taxon>
        <taxon>Sapindales</taxon>
        <taxon>Sapindaceae</taxon>
        <taxon>Hippocastanoideae</taxon>
        <taxon>Acereae</taxon>
        <taxon>Acer</taxon>
    </lineage>
</organism>
<reference evidence="1" key="2">
    <citation type="submission" date="2023-06" db="EMBL/GenBank/DDBJ databases">
        <authorList>
            <person name="Swenson N.G."/>
            <person name="Wegrzyn J.L."/>
            <person name="Mcevoy S.L."/>
        </authorList>
    </citation>
    <scope>NUCLEOTIDE SEQUENCE</scope>
    <source>
        <strain evidence="1">NS2018</strain>
        <tissue evidence="1">Leaf</tissue>
    </source>
</reference>
<comment type="caution">
    <text evidence="1">The sequence shown here is derived from an EMBL/GenBank/DDBJ whole genome shotgun (WGS) entry which is preliminary data.</text>
</comment>
<reference evidence="1" key="1">
    <citation type="journal article" date="2022" name="Plant J.">
        <title>Strategies of tolerance reflected in two North American maple genomes.</title>
        <authorList>
            <person name="McEvoy S.L."/>
            <person name="Sezen U.U."/>
            <person name="Trouern-Trend A."/>
            <person name="McMahon S.M."/>
            <person name="Schaberg P.G."/>
            <person name="Yang J."/>
            <person name="Wegrzyn J.L."/>
            <person name="Swenson N.G."/>
        </authorList>
    </citation>
    <scope>NUCLEOTIDE SEQUENCE</scope>
    <source>
        <strain evidence="1">NS2018</strain>
    </source>
</reference>
<name>A0AA39W5U8_ACESA</name>